<feature type="region of interest" description="Disordered" evidence="1">
    <location>
        <begin position="338"/>
        <end position="357"/>
    </location>
</feature>
<feature type="region of interest" description="Disordered" evidence="1">
    <location>
        <begin position="236"/>
        <end position="259"/>
    </location>
</feature>
<feature type="region of interest" description="Disordered" evidence="1">
    <location>
        <begin position="1"/>
        <end position="34"/>
    </location>
</feature>
<dbReference type="Gene3D" id="6.10.250.2790">
    <property type="match status" value="1"/>
</dbReference>
<evidence type="ECO:0000313" key="2">
    <source>
        <dbReference type="EMBL" id="KAH6607975.1"/>
    </source>
</evidence>
<dbReference type="EMBL" id="JAIWOZ010000003">
    <property type="protein sequence ID" value="KAH6607975.1"/>
    <property type="molecule type" value="Genomic_DNA"/>
</dbReference>
<evidence type="ECO:0000313" key="3">
    <source>
        <dbReference type="Proteomes" id="UP000827724"/>
    </source>
</evidence>
<comment type="caution">
    <text evidence="2">The sequence shown here is derived from an EMBL/GenBank/DDBJ whole genome shotgun (WGS) entry which is preliminary data.</text>
</comment>
<proteinExistence type="predicted"/>
<gene>
    <name evidence="2" type="ORF">Trco_004288</name>
</gene>
<feature type="compositionally biased region" description="Basic and acidic residues" evidence="1">
    <location>
        <begin position="248"/>
        <end position="259"/>
    </location>
</feature>
<dbReference type="Proteomes" id="UP000827724">
    <property type="component" value="Unassembled WGS sequence"/>
</dbReference>
<protein>
    <submittedName>
        <fullName evidence="2">Uncharacterized protein</fullName>
    </submittedName>
</protein>
<organism evidence="2 3">
    <name type="scientific">Trichoderma cornu-damae</name>
    <dbReference type="NCBI Taxonomy" id="654480"/>
    <lineage>
        <taxon>Eukaryota</taxon>
        <taxon>Fungi</taxon>
        <taxon>Dikarya</taxon>
        <taxon>Ascomycota</taxon>
        <taxon>Pezizomycotina</taxon>
        <taxon>Sordariomycetes</taxon>
        <taxon>Hypocreomycetidae</taxon>
        <taxon>Hypocreales</taxon>
        <taxon>Hypocreaceae</taxon>
        <taxon>Trichoderma</taxon>
    </lineage>
</organism>
<sequence>MATEVKPSAGSSQPQGSGGSKPSKRLAFEPASQHTSDEFLQDFLDPSFDPISYINASLPALAQKPPAPTPNADAVPLVELAGRAQTLISQLDAHTTRLSDTLTRITDDILRSGGRMSYEVEMLRGEALTLEELLFEKLAGQIGMFVPGGLKREAEAEAEARGEDEKKQGDEEGQREKKKPAEEGGGGAEARAGGKEPESIKKLRTLTLVRERLDSVIKIFGDAMEFTFPPSEVSVSSGFLSVSAPEPGSDRQSSEEKGQQVLRRLREEISALLGNREDAVSGIEKAAERIEQLKELTTVWTGTAEERGRTKFVESLARMVEDRHRELLREIDLKKSEATAARQERGGSGGATARDAAAAASAAASAAAVVPDEAKALPGGFGLISQLQKLRGGL</sequence>
<name>A0A9P8QM84_9HYPO</name>
<feature type="region of interest" description="Disordered" evidence="1">
    <location>
        <begin position="154"/>
        <end position="197"/>
    </location>
</feature>
<feature type="compositionally biased region" description="Basic and acidic residues" evidence="1">
    <location>
        <begin position="154"/>
        <end position="182"/>
    </location>
</feature>
<keyword evidence="3" id="KW-1185">Reference proteome</keyword>
<reference evidence="2" key="1">
    <citation type="submission" date="2021-08" db="EMBL/GenBank/DDBJ databases">
        <title>Chromosome-Level Trichoderma cornu-damae using Hi-C Data.</title>
        <authorList>
            <person name="Kim C.S."/>
        </authorList>
    </citation>
    <scope>NUCLEOTIDE SEQUENCE</scope>
    <source>
        <strain evidence="2">KA19-0412C</strain>
    </source>
</reference>
<accession>A0A9P8QM84</accession>
<dbReference type="OrthoDB" id="5413829at2759"/>
<feature type="compositionally biased region" description="Low complexity" evidence="1">
    <location>
        <begin position="1"/>
        <end position="15"/>
    </location>
</feature>
<dbReference type="AlphaFoldDB" id="A0A9P8QM84"/>
<evidence type="ECO:0000256" key="1">
    <source>
        <dbReference type="SAM" id="MobiDB-lite"/>
    </source>
</evidence>